<protein>
    <recommendedName>
        <fullName evidence="3">histidine kinase</fullName>
        <ecNumber evidence="3">2.7.13.3</ecNumber>
    </recommendedName>
</protein>
<comment type="catalytic activity">
    <reaction evidence="1">
        <text>ATP + protein L-histidine = ADP + protein N-phospho-L-histidine.</text>
        <dbReference type="EC" id="2.7.13.3"/>
    </reaction>
</comment>
<dbReference type="InterPro" id="IPR036890">
    <property type="entry name" value="HATPase_C_sf"/>
</dbReference>
<comment type="caution">
    <text evidence="14">The sequence shown here is derived from an EMBL/GenBank/DDBJ whole genome shotgun (WGS) entry which is preliminary data.</text>
</comment>
<evidence type="ECO:0000256" key="11">
    <source>
        <dbReference type="SAM" id="Phobius"/>
    </source>
</evidence>
<feature type="transmembrane region" description="Helical" evidence="11">
    <location>
        <begin position="209"/>
        <end position="228"/>
    </location>
</feature>
<organism evidence="14 15">
    <name type="scientific">Dentiradicibacter hellwigii</name>
    <dbReference type="NCBI Taxonomy" id="3149053"/>
    <lineage>
        <taxon>Bacteria</taxon>
        <taxon>Pseudomonadati</taxon>
        <taxon>Pseudomonadota</taxon>
        <taxon>Betaproteobacteria</taxon>
        <taxon>Rhodocyclales</taxon>
        <taxon>Rhodocyclaceae</taxon>
        <taxon>Dentiradicibacter</taxon>
    </lineage>
</organism>
<dbReference type="Pfam" id="PF00512">
    <property type="entry name" value="HisKA"/>
    <property type="match status" value="1"/>
</dbReference>
<evidence type="ECO:0000256" key="7">
    <source>
        <dbReference type="ARBA" id="ARBA00022777"/>
    </source>
</evidence>
<keyword evidence="5 14" id="KW-0808">Transferase</keyword>
<dbReference type="EMBL" id="JBEUWX010000002">
    <property type="protein sequence ID" value="MFA9949870.1"/>
    <property type="molecule type" value="Genomic_DNA"/>
</dbReference>
<dbReference type="Gene3D" id="3.30.565.10">
    <property type="entry name" value="Histidine kinase-like ATPase, C-terminal domain"/>
    <property type="match status" value="1"/>
</dbReference>
<evidence type="ECO:0000256" key="5">
    <source>
        <dbReference type="ARBA" id="ARBA00022679"/>
    </source>
</evidence>
<evidence type="ECO:0000313" key="15">
    <source>
        <dbReference type="Proteomes" id="UP001574673"/>
    </source>
</evidence>
<dbReference type="PROSITE" id="PS50109">
    <property type="entry name" value="HIS_KIN"/>
    <property type="match status" value="1"/>
</dbReference>
<dbReference type="Proteomes" id="UP001574673">
    <property type="component" value="Unassembled WGS sequence"/>
</dbReference>
<dbReference type="InterPro" id="IPR003660">
    <property type="entry name" value="HAMP_dom"/>
</dbReference>
<dbReference type="PROSITE" id="PS50885">
    <property type="entry name" value="HAMP"/>
    <property type="match status" value="1"/>
</dbReference>
<dbReference type="InterPro" id="IPR004358">
    <property type="entry name" value="Sig_transdc_His_kin-like_C"/>
</dbReference>
<dbReference type="PANTHER" id="PTHR45436">
    <property type="entry name" value="SENSOR HISTIDINE KINASE YKOH"/>
    <property type="match status" value="1"/>
</dbReference>
<keyword evidence="10 11" id="KW-0472">Membrane</keyword>
<evidence type="ECO:0000313" key="14">
    <source>
        <dbReference type="EMBL" id="MFA9949870.1"/>
    </source>
</evidence>
<keyword evidence="4" id="KW-0597">Phosphoprotein</keyword>
<keyword evidence="6 11" id="KW-0812">Transmembrane</keyword>
<dbReference type="RefSeq" id="WP_418890968.1">
    <property type="nucleotide sequence ID" value="NZ_JBEUWX010000002.1"/>
</dbReference>
<dbReference type="InterPro" id="IPR003594">
    <property type="entry name" value="HATPase_dom"/>
</dbReference>
<comment type="subcellular location">
    <subcellularLocation>
        <location evidence="2">Membrane</location>
    </subcellularLocation>
</comment>
<keyword evidence="15" id="KW-1185">Reference proteome</keyword>
<keyword evidence="8 11" id="KW-1133">Transmembrane helix</keyword>
<accession>A0ABV4UE14</accession>
<sequence>MRLWARVFLGYFLIVGLAGWFLLHVFVSEVKPGVRDAVEDVMIDTANLLAELARDDLLAHRLPDGRFAASVEAYRQRPIKAKIWGLEKQTLDFRIYVTDAAGIVRYDSENRAIGEDYSNWRDVALTLRGKYGARSTRDNPEDEASGVMHVAAAIRDRSQVNDSGSHAGGRTEANEHPGRIVGVVTVAKPSRTLAPIIARGERAMLRHGLLLLGATLVIGALFTAWLTISVGKLLRYARALSAGQPATPPSRGRDEIGELARALAQLRDEVDGRAYIERYVQHLTHEMKSPLAAIHGAAELLAEASLPEGERQRFASNALAQSERLQTLIQTLLRLAQIEQQRALDAPTAVDLAKLLAEQQAHLATQAVRKRVIFTLTAAPALPAIRGDRFLLGLALTNLLQNALDFSPPGSVVECTLAHVAGHAADHAAADAEGVDTRAENWLEIRIRDYGPGIPDYAHTRLFERFFSLPRPDGAPRSSGLGLPLVHEIAALHGGTVTLENVNYASSADDTKEDAENNTGALARLRLPLHPASP</sequence>
<dbReference type="NCBIfam" id="NF008312">
    <property type="entry name" value="PRK11100.1"/>
    <property type="match status" value="1"/>
</dbReference>
<evidence type="ECO:0000256" key="8">
    <source>
        <dbReference type="ARBA" id="ARBA00022989"/>
    </source>
</evidence>
<evidence type="ECO:0000259" key="13">
    <source>
        <dbReference type="PROSITE" id="PS50885"/>
    </source>
</evidence>
<keyword evidence="9" id="KW-0902">Two-component regulatory system</keyword>
<dbReference type="InterPro" id="IPR003661">
    <property type="entry name" value="HisK_dim/P_dom"/>
</dbReference>
<dbReference type="Gene3D" id="1.10.287.130">
    <property type="match status" value="1"/>
</dbReference>
<dbReference type="CDD" id="cd00082">
    <property type="entry name" value="HisKA"/>
    <property type="match status" value="1"/>
</dbReference>
<dbReference type="PRINTS" id="PR00344">
    <property type="entry name" value="BCTRLSENSOR"/>
</dbReference>
<evidence type="ECO:0000256" key="2">
    <source>
        <dbReference type="ARBA" id="ARBA00004370"/>
    </source>
</evidence>
<evidence type="ECO:0000256" key="4">
    <source>
        <dbReference type="ARBA" id="ARBA00022553"/>
    </source>
</evidence>
<dbReference type="CDD" id="cd06225">
    <property type="entry name" value="HAMP"/>
    <property type="match status" value="1"/>
</dbReference>
<dbReference type="SMART" id="SM00387">
    <property type="entry name" value="HATPase_c"/>
    <property type="match status" value="1"/>
</dbReference>
<dbReference type="SUPFAM" id="SSF55874">
    <property type="entry name" value="ATPase domain of HSP90 chaperone/DNA topoisomerase II/histidine kinase"/>
    <property type="match status" value="1"/>
</dbReference>
<dbReference type="PANTHER" id="PTHR45436:SF10">
    <property type="entry name" value="HISTIDINE KINASE"/>
    <property type="match status" value="1"/>
</dbReference>
<reference evidence="15" key="1">
    <citation type="submission" date="2024-06" db="EMBL/GenBank/DDBJ databases">
        <title>Radixoralia hellwigii gen. nov., sp nov., isolated from a root canal in the human oral cavity.</title>
        <authorList>
            <person name="Bartsch S."/>
            <person name="Wittmer A."/>
            <person name="Schulz A.-K."/>
            <person name="Neumann-Schaal M."/>
            <person name="Wolf J."/>
            <person name="Gronow S."/>
            <person name="Tennert C."/>
            <person name="Haecker G."/>
            <person name="Cieplik F."/>
            <person name="Al-Ahmad A."/>
        </authorList>
    </citation>
    <scope>NUCLEOTIDE SEQUENCE [LARGE SCALE GENOMIC DNA]</scope>
    <source>
        <strain evidence="15">Wk13</strain>
    </source>
</reference>
<evidence type="ECO:0000256" key="9">
    <source>
        <dbReference type="ARBA" id="ARBA00023012"/>
    </source>
</evidence>
<dbReference type="InterPro" id="IPR050428">
    <property type="entry name" value="TCS_sensor_his_kinase"/>
</dbReference>
<dbReference type="SUPFAM" id="SSF47384">
    <property type="entry name" value="Homodimeric domain of signal transducing histidine kinase"/>
    <property type="match status" value="1"/>
</dbReference>
<evidence type="ECO:0000256" key="3">
    <source>
        <dbReference type="ARBA" id="ARBA00012438"/>
    </source>
</evidence>
<evidence type="ECO:0000256" key="10">
    <source>
        <dbReference type="ARBA" id="ARBA00023136"/>
    </source>
</evidence>
<evidence type="ECO:0000256" key="1">
    <source>
        <dbReference type="ARBA" id="ARBA00000085"/>
    </source>
</evidence>
<gene>
    <name evidence="14" type="primary">creC</name>
    <name evidence="14" type="ORF">ABCS64_05960</name>
</gene>
<dbReference type="Pfam" id="PF02518">
    <property type="entry name" value="HATPase_c"/>
    <property type="match status" value="1"/>
</dbReference>
<dbReference type="EC" id="2.7.13.3" evidence="3"/>
<dbReference type="InterPro" id="IPR036097">
    <property type="entry name" value="HisK_dim/P_sf"/>
</dbReference>
<name>A0ABV4UE14_9RHOO</name>
<evidence type="ECO:0000256" key="6">
    <source>
        <dbReference type="ARBA" id="ARBA00022692"/>
    </source>
</evidence>
<dbReference type="InterPro" id="IPR005467">
    <property type="entry name" value="His_kinase_dom"/>
</dbReference>
<feature type="transmembrane region" description="Helical" evidence="11">
    <location>
        <begin position="6"/>
        <end position="27"/>
    </location>
</feature>
<feature type="domain" description="Histidine kinase" evidence="12">
    <location>
        <begin position="282"/>
        <end position="531"/>
    </location>
</feature>
<dbReference type="GO" id="GO:0004673">
    <property type="term" value="F:protein histidine kinase activity"/>
    <property type="evidence" value="ECO:0007669"/>
    <property type="project" value="UniProtKB-EC"/>
</dbReference>
<dbReference type="Gene3D" id="6.10.340.10">
    <property type="match status" value="1"/>
</dbReference>
<evidence type="ECO:0000259" key="12">
    <source>
        <dbReference type="PROSITE" id="PS50109"/>
    </source>
</evidence>
<keyword evidence="7 14" id="KW-0418">Kinase</keyword>
<dbReference type="SMART" id="SM00388">
    <property type="entry name" value="HisKA"/>
    <property type="match status" value="1"/>
</dbReference>
<feature type="domain" description="HAMP" evidence="13">
    <location>
        <begin position="224"/>
        <end position="275"/>
    </location>
</feature>
<proteinExistence type="predicted"/>